<name>A0A024FUQ5_9STRA</name>
<evidence type="ECO:0000256" key="4">
    <source>
        <dbReference type="ARBA" id="ARBA00022842"/>
    </source>
</evidence>
<evidence type="ECO:0000313" key="7">
    <source>
        <dbReference type="EMBL" id="CCI10379.1"/>
    </source>
</evidence>
<accession>A0A024FUQ5</accession>
<evidence type="ECO:0000313" key="8">
    <source>
        <dbReference type="Proteomes" id="UP000053237"/>
    </source>
</evidence>
<dbReference type="PANTHER" id="PTHR15749">
    <property type="entry name" value="FANCONI-ASSOCIATED NUCLEASE 1"/>
    <property type="match status" value="1"/>
</dbReference>
<dbReference type="EMBL" id="CAIX01000230">
    <property type="protein sequence ID" value="CCI10379.1"/>
    <property type="molecule type" value="Genomic_DNA"/>
</dbReference>
<feature type="domain" description="VRR-NUC" evidence="6">
    <location>
        <begin position="684"/>
        <end position="848"/>
    </location>
</feature>
<dbReference type="InterPro" id="IPR049126">
    <property type="entry name" value="FAN1-like_TPR"/>
</dbReference>
<dbReference type="GO" id="GO:0008409">
    <property type="term" value="F:5'-3' exonuclease activity"/>
    <property type="evidence" value="ECO:0007669"/>
    <property type="project" value="TreeGrafter"/>
</dbReference>
<keyword evidence="5" id="KW-0227">DNA damage</keyword>
<protein>
    <recommendedName>
        <fullName evidence="5">Fanconi-associated nuclease</fullName>
        <ecNumber evidence="5">3.1.4.1</ecNumber>
    </recommendedName>
</protein>
<reference evidence="7 8" key="1">
    <citation type="submission" date="2012-05" db="EMBL/GenBank/DDBJ databases">
        <title>Recombination and specialization in a pathogen metapopulation.</title>
        <authorList>
            <person name="Gardiner A."/>
            <person name="Kemen E."/>
            <person name="Schultz-Larsen T."/>
            <person name="MacLean D."/>
            <person name="Van Oosterhout C."/>
            <person name="Jones J.D.G."/>
        </authorList>
    </citation>
    <scope>NUCLEOTIDE SEQUENCE [LARGE SCALE GENOMIC DNA]</scope>
    <source>
        <strain evidence="7 8">Ac Nc2</strain>
    </source>
</reference>
<dbReference type="PANTHER" id="PTHR15749:SF4">
    <property type="entry name" value="FANCONI-ASSOCIATED NUCLEASE 1"/>
    <property type="match status" value="1"/>
</dbReference>
<organism evidence="7 8">
    <name type="scientific">Albugo candida</name>
    <dbReference type="NCBI Taxonomy" id="65357"/>
    <lineage>
        <taxon>Eukaryota</taxon>
        <taxon>Sar</taxon>
        <taxon>Stramenopiles</taxon>
        <taxon>Oomycota</taxon>
        <taxon>Peronosporomycetes</taxon>
        <taxon>Albuginales</taxon>
        <taxon>Albuginaceae</taxon>
        <taxon>Albugo</taxon>
    </lineage>
</organism>
<keyword evidence="5" id="KW-0539">Nucleus</keyword>
<dbReference type="AlphaFoldDB" id="A0A024FUQ5"/>
<dbReference type="InterPro" id="IPR014883">
    <property type="entry name" value="VRR_NUC"/>
</dbReference>
<dbReference type="GO" id="GO:0046872">
    <property type="term" value="F:metal ion binding"/>
    <property type="evidence" value="ECO:0007669"/>
    <property type="project" value="UniProtKB-KW"/>
</dbReference>
<keyword evidence="3 5" id="KW-0378">Hydrolase</keyword>
<dbReference type="InParanoid" id="A0A024FUQ5"/>
<dbReference type="Pfam" id="PF21315">
    <property type="entry name" value="FAN1_HTH"/>
    <property type="match status" value="1"/>
</dbReference>
<keyword evidence="4 5" id="KW-0460">Magnesium</keyword>
<comment type="subcellular location">
    <subcellularLocation>
        <location evidence="5">Nucleus</location>
    </subcellularLocation>
</comment>
<dbReference type="GO" id="GO:0005634">
    <property type="term" value="C:nucleus"/>
    <property type="evidence" value="ECO:0007669"/>
    <property type="project" value="UniProtKB-SubCell"/>
</dbReference>
<keyword evidence="5" id="KW-0464">Manganese</keyword>
<dbReference type="STRING" id="65357.A0A024FUQ5"/>
<dbReference type="GO" id="GO:0004528">
    <property type="term" value="F:phosphodiesterase I activity"/>
    <property type="evidence" value="ECO:0007669"/>
    <property type="project" value="UniProtKB-EC"/>
</dbReference>
<dbReference type="GO" id="GO:0070336">
    <property type="term" value="F:flap-structured DNA binding"/>
    <property type="evidence" value="ECO:0007669"/>
    <property type="project" value="TreeGrafter"/>
</dbReference>
<sequence length="871" mass="101161">MQTELLDVAENDQDAWTSHFCMVLDSIWTDYRHLLSPQEALRIRAFQRLEKLTQHIYIRLFQRKGPWFKTSSLLRYFQDQRLHRIWTREEPDIPMVLNEESPIVQSTLQKLIEDGFIETLGSKRDILCAKEHVEFTLEALDSCCSLPELIFIEGKVSGKKVGTKTSAGNKSKLLGTIHRNVLTQRRLDGSFLPIHTFVNQAWTSSIQSNGSSVKGMQTRTTLGFHVVEHVRDLFHRLHRLFYIHSIKTPASFSTPGMLQKSTSVQLIVASCIPVLKHEPIQWPGLLVQFRKLQFPLDSSQILRCESTKKLFRSRTDYLCYEIASQLRFVMHRLVVSLIPSCDVHPLEHEKSICWKESETCPQIEIFRALHSCPKTTKTQVKSEFDTKITRSAWADEQHFISQFYDTLTTMHSFETFVLEVRSCLHSYRRALIDVESLSLHTSQLPPFFEKYNPGYQCTRILHEATAVFEKGKQYDVAVLLLKELLDSETNFGLERKRGYWWQRLALNSAQHLKVPRQKVLEICERALSEDQTNGTHHIVAGDRVALERRYERLVAKCDSNTDQEERLDVDLVHEYIQGRPLNRQMGEKSRFIGYDDQPCSVEQLVIQKYYFENWYGIHCEGHLFRNVVGLLMWEVFYLATVPDVFQTPYQNGPLDFGYANVFVRNRQDEISARLQAIEQFSSLELVSEIERIWTSQFGNVSRFVSWTAYPLRLHQLIALSLGTIRLKALCEYMLSSVEYHQRSASGIPDLLLLRLSRTHQNGTTDFFNVYEHCGVDVVLDHDTFGHAKSTPETSETECWLNQMEGMDMDLRLIEVKGPRDRLSDQQRVWLHVFNEKIKIDAIVMHVLEEERHITKKVSSSRCNTNCPTSST</sequence>
<comment type="function">
    <text evidence="5">Nuclease required for the repair of DNA interstrand cross-links (ICL). Acts as a 5'-3' exonuclease that anchors at a cut end of DNA and cleaves DNA successively at every third nucleotide, allowing to excise an ICL from one strand through flanking incisions.</text>
</comment>
<evidence type="ECO:0000256" key="2">
    <source>
        <dbReference type="ARBA" id="ARBA00022723"/>
    </source>
</evidence>
<keyword evidence="2 5" id="KW-0479">Metal-binding</keyword>
<dbReference type="Pfam" id="PF21170">
    <property type="entry name" value="FAN1_TPR"/>
    <property type="match status" value="1"/>
</dbReference>
<dbReference type="GO" id="GO:0036297">
    <property type="term" value="P:interstrand cross-link repair"/>
    <property type="evidence" value="ECO:0007669"/>
    <property type="project" value="InterPro"/>
</dbReference>
<dbReference type="GO" id="GO:0017108">
    <property type="term" value="F:5'-flap endonuclease activity"/>
    <property type="evidence" value="ECO:0007669"/>
    <property type="project" value="TreeGrafter"/>
</dbReference>
<dbReference type="Pfam" id="PF08774">
    <property type="entry name" value="VRR_NUC"/>
    <property type="match status" value="1"/>
</dbReference>
<comment type="caution">
    <text evidence="7">The sequence shown here is derived from an EMBL/GenBank/DDBJ whole genome shotgun (WGS) entry which is preliminary data.</text>
</comment>
<evidence type="ECO:0000256" key="3">
    <source>
        <dbReference type="ARBA" id="ARBA00022801"/>
    </source>
</evidence>
<comment type="cofactor">
    <cofactor evidence="5">
        <name>Mg(2+)</name>
        <dbReference type="ChEBI" id="CHEBI:18420"/>
    </cofactor>
    <cofactor evidence="5">
        <name>Mn(2+)</name>
        <dbReference type="ChEBI" id="CHEBI:29035"/>
    </cofactor>
</comment>
<evidence type="ECO:0000259" key="6">
    <source>
        <dbReference type="SMART" id="SM00990"/>
    </source>
</evidence>
<gene>
    <name evidence="7" type="ORF">BN9_096410</name>
</gene>
<dbReference type="InterPro" id="IPR033315">
    <property type="entry name" value="Fan1-like"/>
</dbReference>
<keyword evidence="1 5" id="KW-0540">Nuclease</keyword>
<dbReference type="InterPro" id="IPR049125">
    <property type="entry name" value="FAN1-like_WH"/>
</dbReference>
<dbReference type="OrthoDB" id="76364at2759"/>
<dbReference type="EC" id="3.1.4.1" evidence="5"/>
<proteinExistence type="inferred from homology"/>
<comment type="catalytic activity">
    <reaction evidence="5">
        <text>Hydrolytically removes 5'-nucleotides successively from the 3'-hydroxy termini of 3'-hydroxy-terminated oligonucleotides.</text>
        <dbReference type="EC" id="3.1.4.1"/>
    </reaction>
</comment>
<evidence type="ECO:0000256" key="1">
    <source>
        <dbReference type="ARBA" id="ARBA00022722"/>
    </source>
</evidence>
<keyword evidence="5" id="KW-0234">DNA repair</keyword>
<dbReference type="SMART" id="SM00990">
    <property type="entry name" value="VRR_NUC"/>
    <property type="match status" value="1"/>
</dbReference>
<keyword evidence="8" id="KW-1185">Reference proteome</keyword>
<dbReference type="Proteomes" id="UP000053237">
    <property type="component" value="Unassembled WGS sequence"/>
</dbReference>
<evidence type="ECO:0000256" key="5">
    <source>
        <dbReference type="RuleBase" id="RU365033"/>
    </source>
</evidence>
<comment type="similarity">
    <text evidence="5">Belongs to the FAN1 family.</text>
</comment>